<dbReference type="AlphaFoldDB" id="A0A0T5NYJ5"/>
<dbReference type="RefSeq" id="WP_057791006.1">
    <property type="nucleotide sequence ID" value="NZ_LAXJ01000003.1"/>
</dbReference>
<organism evidence="1 2">
    <name type="scientific">Roseovarius atlanticus</name>
    <dbReference type="NCBI Taxonomy" id="1641875"/>
    <lineage>
        <taxon>Bacteria</taxon>
        <taxon>Pseudomonadati</taxon>
        <taxon>Pseudomonadota</taxon>
        <taxon>Alphaproteobacteria</taxon>
        <taxon>Rhodobacterales</taxon>
        <taxon>Roseobacteraceae</taxon>
        <taxon>Roseovarius</taxon>
    </lineage>
</organism>
<comment type="caution">
    <text evidence="1">The sequence shown here is derived from an EMBL/GenBank/DDBJ whole genome shotgun (WGS) entry which is preliminary data.</text>
</comment>
<dbReference type="Proteomes" id="UP000051295">
    <property type="component" value="Unassembled WGS sequence"/>
</dbReference>
<protein>
    <submittedName>
        <fullName evidence="1">Uncharacterized protein</fullName>
    </submittedName>
</protein>
<proteinExistence type="predicted"/>
<name>A0A0T5NYJ5_9RHOB</name>
<keyword evidence="2" id="KW-1185">Reference proteome</keyword>
<accession>A0A0T5NYJ5</accession>
<gene>
    <name evidence="1" type="ORF">XM53_05325</name>
</gene>
<sequence length="126" mass="13495">MFRLLLSLLVLGACGTPSPEFSGISPVRIKMGPSVFDIRVAGRRAEAIRLNPQPAMRLSSVGVPAVLAIERVSGCRVDRLSGDQAMMRATLDCGAGAPAPRRPETYLECDAFELDAEGGELICYPF</sequence>
<evidence type="ECO:0000313" key="1">
    <source>
        <dbReference type="EMBL" id="KRS13963.1"/>
    </source>
</evidence>
<dbReference type="OrthoDB" id="7864349at2"/>
<evidence type="ECO:0000313" key="2">
    <source>
        <dbReference type="Proteomes" id="UP000051295"/>
    </source>
</evidence>
<dbReference type="PATRIC" id="fig|1641875.4.peg.3090"/>
<dbReference type="EMBL" id="LAXJ01000003">
    <property type="protein sequence ID" value="KRS13963.1"/>
    <property type="molecule type" value="Genomic_DNA"/>
</dbReference>
<reference evidence="1 2" key="1">
    <citation type="submission" date="2015-04" db="EMBL/GenBank/DDBJ databases">
        <title>The draft genome sequence of Roseovarius sp.R12b.</title>
        <authorList>
            <person name="Li G."/>
            <person name="Lai Q."/>
            <person name="Shao Z."/>
            <person name="Yan P."/>
        </authorList>
    </citation>
    <scope>NUCLEOTIDE SEQUENCE [LARGE SCALE GENOMIC DNA]</scope>
    <source>
        <strain evidence="1 2">R12B</strain>
    </source>
</reference>